<reference evidence="4 5" key="1">
    <citation type="submission" date="2018-08" db="EMBL/GenBank/DDBJ databases">
        <title>Thalassotalea euphylliae genome.</title>
        <authorList>
            <person name="Summers S."/>
            <person name="Rice S.A."/>
            <person name="Freckelton M.L."/>
            <person name="Nedved B.T."/>
            <person name="Hadfield M.G."/>
        </authorList>
    </citation>
    <scope>NUCLEOTIDE SEQUENCE [LARGE SCALE GENOMIC DNA]</scope>
    <source>
        <strain evidence="4 5">H1</strain>
    </source>
</reference>
<name>A0A3E0TVY5_9GAMM</name>
<accession>A0A3E0TVY5</accession>
<proteinExistence type="predicted"/>
<dbReference type="GO" id="GO:0005886">
    <property type="term" value="C:plasma membrane"/>
    <property type="evidence" value="ECO:0007669"/>
    <property type="project" value="TreeGrafter"/>
</dbReference>
<sequence length="324" mass="36629">MAKAAKLLAQWKLPVTPINYAIAYEYICEKNTPLITKIDQHLFTYGRLDNFLFEQLYREYVLGQNNLRDEMFDEVKQLTADLSETCQTSTQQSSQLLSTLDNNVATLQSGNDAETEQALANLTQTVEQLREQQRALIEKLTASEQNAKNLYQEFNAARREIYLDPVTKLFNHKALNKHFDAWLTDSPDRQIAALVVSVDEFNRFSDKFGSLIGDVILSKIANKVSNYVGESGLPVRTGNEEFLILLPDVEMGIAGEIAEKIRQGVERIRFISSKSGIRLPQMTISLGVSEFQQRETLQSLINRTKKALSDAQRQGQNQVSMLSA</sequence>
<evidence type="ECO:0000259" key="3">
    <source>
        <dbReference type="PROSITE" id="PS50887"/>
    </source>
</evidence>
<dbReference type="InterPro" id="IPR029787">
    <property type="entry name" value="Nucleotide_cyclase"/>
</dbReference>
<dbReference type="PROSITE" id="PS50887">
    <property type="entry name" value="GGDEF"/>
    <property type="match status" value="1"/>
</dbReference>
<organism evidence="4 5">
    <name type="scientific">Thalassotalea euphylliae</name>
    <dbReference type="NCBI Taxonomy" id="1655234"/>
    <lineage>
        <taxon>Bacteria</taxon>
        <taxon>Pseudomonadati</taxon>
        <taxon>Pseudomonadota</taxon>
        <taxon>Gammaproteobacteria</taxon>
        <taxon>Alteromonadales</taxon>
        <taxon>Colwelliaceae</taxon>
        <taxon>Thalassotalea</taxon>
    </lineage>
</organism>
<dbReference type="Pfam" id="PF00990">
    <property type="entry name" value="GGDEF"/>
    <property type="match status" value="1"/>
</dbReference>
<dbReference type="PANTHER" id="PTHR45138:SF2">
    <property type="entry name" value="DIGUANYLATE CYCLASE VDCA"/>
    <property type="match status" value="1"/>
</dbReference>
<dbReference type="InterPro" id="IPR000160">
    <property type="entry name" value="GGDEF_dom"/>
</dbReference>
<keyword evidence="2" id="KW-0175">Coiled coil</keyword>
<dbReference type="GO" id="GO:1902201">
    <property type="term" value="P:negative regulation of bacterial-type flagellum-dependent cell motility"/>
    <property type="evidence" value="ECO:0007669"/>
    <property type="project" value="TreeGrafter"/>
</dbReference>
<dbReference type="CDD" id="cd01949">
    <property type="entry name" value="GGDEF"/>
    <property type="match status" value="1"/>
</dbReference>
<dbReference type="GO" id="GO:0043709">
    <property type="term" value="P:cell adhesion involved in single-species biofilm formation"/>
    <property type="evidence" value="ECO:0007669"/>
    <property type="project" value="TreeGrafter"/>
</dbReference>
<dbReference type="AlphaFoldDB" id="A0A3E0TVY5"/>
<evidence type="ECO:0000256" key="1">
    <source>
        <dbReference type="ARBA" id="ARBA00012528"/>
    </source>
</evidence>
<dbReference type="NCBIfam" id="TIGR00254">
    <property type="entry name" value="GGDEF"/>
    <property type="match status" value="1"/>
</dbReference>
<feature type="coiled-coil region" evidence="2">
    <location>
        <begin position="112"/>
        <end position="160"/>
    </location>
</feature>
<dbReference type="InterPro" id="IPR043128">
    <property type="entry name" value="Rev_trsase/Diguanyl_cyclase"/>
</dbReference>
<evidence type="ECO:0000313" key="4">
    <source>
        <dbReference type="EMBL" id="REL28614.1"/>
    </source>
</evidence>
<dbReference type="PANTHER" id="PTHR45138">
    <property type="entry name" value="REGULATORY COMPONENTS OF SENSORY TRANSDUCTION SYSTEM"/>
    <property type="match status" value="1"/>
</dbReference>
<dbReference type="EMBL" id="QUOU01000001">
    <property type="protein sequence ID" value="REL28614.1"/>
    <property type="molecule type" value="Genomic_DNA"/>
</dbReference>
<dbReference type="Proteomes" id="UP000256478">
    <property type="component" value="Unassembled WGS sequence"/>
</dbReference>
<dbReference type="GO" id="GO:0052621">
    <property type="term" value="F:diguanylate cyclase activity"/>
    <property type="evidence" value="ECO:0007669"/>
    <property type="project" value="UniProtKB-EC"/>
</dbReference>
<dbReference type="Gene3D" id="3.30.70.270">
    <property type="match status" value="1"/>
</dbReference>
<dbReference type="SMART" id="SM00267">
    <property type="entry name" value="GGDEF"/>
    <property type="match status" value="1"/>
</dbReference>
<dbReference type="SUPFAM" id="SSF55073">
    <property type="entry name" value="Nucleotide cyclase"/>
    <property type="match status" value="1"/>
</dbReference>
<protein>
    <recommendedName>
        <fullName evidence="1">diguanylate cyclase</fullName>
        <ecNumber evidence="1">2.7.7.65</ecNumber>
    </recommendedName>
</protein>
<dbReference type="EC" id="2.7.7.65" evidence="1"/>
<dbReference type="InterPro" id="IPR050469">
    <property type="entry name" value="Diguanylate_Cyclase"/>
</dbReference>
<gene>
    <name evidence="4" type="ORF">DXX93_19955</name>
</gene>
<comment type="caution">
    <text evidence="4">The sequence shown here is derived from an EMBL/GenBank/DDBJ whole genome shotgun (WGS) entry which is preliminary data.</text>
</comment>
<feature type="domain" description="GGDEF" evidence="3">
    <location>
        <begin position="189"/>
        <end position="324"/>
    </location>
</feature>
<evidence type="ECO:0000256" key="2">
    <source>
        <dbReference type="SAM" id="Coils"/>
    </source>
</evidence>
<evidence type="ECO:0000313" key="5">
    <source>
        <dbReference type="Proteomes" id="UP000256478"/>
    </source>
</evidence>